<protein>
    <recommendedName>
        <fullName evidence="1">T6SS Tle3 phospholipase effector alpha/beta domain-containing protein</fullName>
    </recommendedName>
</protein>
<sequence>MSQNKDLSSLTPVVPDPGKYQWVKGKSTGIDDNQKDRTHTVGVPDLMPGTIIFVHGVNSDGEWYFDASGQFAKGLNQRLGREDLEGLIKDEVGNKDKVTANRYLKTDESGNRIKSPVIPFWWGYQTQPTERKIVKGTDQHGETPAKTDLYGNPLRTDGAWGGGPFQNGGAALTSFWLPTGFRKDVLFGTIDVNTINPVVGRMLCDCPPRLYYAHAARRLANLIKDVRKNLPNEPINIVSHSQGTIVALCALFFLDKVRGPDTVILNSSPYRFDTAITDVISASDGKRSVQPKQARIDTFVNAVKIVAEAIKGYPAPPEPKFACTVEHKPRHAYDDAVYCHKPADAPLWQAEIGGKVEDPEGPRGQEGKPWWSNAKFERNDTRGKLFVNFNPGDRVIGVSAVSGMGWRGIPPNYMEKVNQEKNVQQRLFARGTNGEHNPPVGAKPSDKALPYFYKQLVPVAAGPNGEPAYKREESRYLDGSKPNAMWKIEPEKILGLVPVQGDLQSNERDEVESVIVNAPEVPRPLNLPQNFDGGYVRYDGLEGTAPGGAPVQANTEQQEDFKDDVRYQERQTIMRRDEKGLPTHVTYESWREVEERRRNEVGKTPVSPT</sequence>
<dbReference type="InterPro" id="IPR029058">
    <property type="entry name" value="AB_hydrolase_fold"/>
</dbReference>
<reference evidence="3" key="1">
    <citation type="submission" date="2010-12" db="EMBL/GenBank/DDBJ databases">
        <title>Complete sequence of Variovorax paradoxus EPS.</title>
        <authorList>
            <consortium name="US DOE Joint Genome Institute"/>
            <person name="Lucas S."/>
            <person name="Copeland A."/>
            <person name="Lapidus A."/>
            <person name="Cheng J.-F."/>
            <person name="Goodwin L."/>
            <person name="Pitluck S."/>
            <person name="Teshima H."/>
            <person name="Detter J.C."/>
            <person name="Han C."/>
            <person name="Tapia R."/>
            <person name="Land M."/>
            <person name="Hauser L."/>
            <person name="Kyrpides N."/>
            <person name="Ivanova N."/>
            <person name="Ovchinnikova G."/>
            <person name="Orwin P."/>
            <person name="Han J.-I.G."/>
            <person name="Woyke T."/>
        </authorList>
    </citation>
    <scope>NUCLEOTIDE SEQUENCE [LARGE SCALE GENOMIC DNA]</scope>
    <source>
        <strain evidence="3">EPS</strain>
    </source>
</reference>
<dbReference type="InterPro" id="IPR056221">
    <property type="entry name" value="Tle3_ab_dom"/>
</dbReference>
<gene>
    <name evidence="2" type="ordered locus">Varpa_4579</name>
</gene>
<dbReference type="KEGG" id="vpe:Varpa_4579"/>
<proteinExistence type="predicted"/>
<feature type="domain" description="T6SS Tle3 phospholipase effector alpha/beta" evidence="1">
    <location>
        <begin position="47"/>
        <end position="410"/>
    </location>
</feature>
<dbReference type="OrthoDB" id="8829067at2"/>
<evidence type="ECO:0000259" key="1">
    <source>
        <dbReference type="Pfam" id="PF24322"/>
    </source>
</evidence>
<dbReference type="Proteomes" id="UP000008917">
    <property type="component" value="Chromosome"/>
</dbReference>
<reference evidence="2 3" key="2">
    <citation type="journal article" date="2013" name="Genome Announc.">
        <title>Genome of the Root-Associated Plant Growth-Promoting Bacterium Variovorax paradoxus Strain EPS.</title>
        <authorList>
            <person name="Han J.I."/>
            <person name="Spain J.C."/>
            <person name="Leadbetter J.R."/>
            <person name="Ovchinnikova G."/>
            <person name="Goodwin L.A."/>
            <person name="Han C.S."/>
            <person name="Woyke T."/>
            <person name="Davenport K.W."/>
            <person name="Orwin P.M."/>
        </authorList>
    </citation>
    <scope>NUCLEOTIDE SEQUENCE [LARGE SCALE GENOMIC DNA]</scope>
    <source>
        <strain evidence="2 3">EPS</strain>
    </source>
</reference>
<organism evidence="2 3">
    <name type="scientific">Variovorax paradoxus (strain EPS)</name>
    <dbReference type="NCBI Taxonomy" id="595537"/>
    <lineage>
        <taxon>Bacteria</taxon>
        <taxon>Pseudomonadati</taxon>
        <taxon>Pseudomonadota</taxon>
        <taxon>Betaproteobacteria</taxon>
        <taxon>Burkholderiales</taxon>
        <taxon>Comamonadaceae</taxon>
        <taxon>Variovorax</taxon>
    </lineage>
</organism>
<name>E6UW86_VARPE</name>
<dbReference type="Pfam" id="PF24322">
    <property type="entry name" value="Tle3"/>
    <property type="match status" value="1"/>
</dbReference>
<evidence type="ECO:0000313" key="2">
    <source>
        <dbReference type="EMBL" id="ADU38743.1"/>
    </source>
</evidence>
<dbReference type="EMBL" id="CP002417">
    <property type="protein sequence ID" value="ADU38743.1"/>
    <property type="molecule type" value="Genomic_DNA"/>
</dbReference>
<evidence type="ECO:0000313" key="3">
    <source>
        <dbReference type="Proteomes" id="UP000008917"/>
    </source>
</evidence>
<dbReference type="AlphaFoldDB" id="E6UW86"/>
<accession>E6UW86</accession>
<dbReference type="HOGENOM" id="CLU_448284_0_0_4"/>
<dbReference type="Gene3D" id="3.40.50.1820">
    <property type="entry name" value="alpha/beta hydrolase"/>
    <property type="match status" value="1"/>
</dbReference>
<dbReference type="eggNOG" id="COG0596">
    <property type="taxonomic scope" value="Bacteria"/>
</dbReference>
<dbReference type="SUPFAM" id="SSF53474">
    <property type="entry name" value="alpha/beta-Hydrolases"/>
    <property type="match status" value="1"/>
</dbReference>
<dbReference type="RefSeq" id="WP_013542953.1">
    <property type="nucleotide sequence ID" value="NC_014931.1"/>
</dbReference>